<comment type="caution">
    <text evidence="2">The sequence shown here is derived from an EMBL/GenBank/DDBJ whole genome shotgun (WGS) entry which is preliminary data.</text>
</comment>
<sequence length="755" mass="79936">MTLVRTHGPSFLDDSPAENLAGEVDGILHPTTSRRPTPSLLAPMMEAWFTEFPEHKKLRLSLPTDQDATPLTEVELASLGAAIKTQRSKLENWFRNERKKIGKAGGNAAFSAATNAKVQQIFQQSIAKRVRAHQPVEIFQKRNGDLIKTTLQMAGYDLLKADSDTEEDNNIGESGSAEAVRGKHKKAKCMWLPLGGSVGKAVEAEVEEEKRQMAEEVLQAETRSLEGKTLLEQQQADTNAADVGLDPRPVERIVIPLPIPEPEKPKVKKSSKTKSKKTATLPVNKGPLLLPIAEPDETETLGSNESVPRLEEEDNFTQEDAWTADFSQEDYAMNSETRDDRLGSDDNNADDDDEHPASDDNKADDDDEHPTSDGPATPWPAGMTAPLTPAEAAAIAAAERGGAPKPASRPPVKPPAKKKSVPAPKKAAQTAAPAKQPAAKKATAVSAKKVAVAANSVVKRGRGRLPKLNGPLTDIANTVAAPDTSTSVPPPVPPAHVLSSTNNNCRWALEDAEADQAAKEQEVAAAKAKQVAKGWIEKMVDGGTVVTLLSARVRKLAKLADGSVVRRAPDAKLDASEVALLAHQKNARKAAPMTTKRKAAATQTSAAPLKRGLDFEVLDLTIKCPPPWLTDTYLNVQAWRGRAAGTRCAGAGWAAGRQQRGGRSWRARGGGGTWRDAGRRQDADCEQAGGKRGASSGQAAAGGGVGVGAVDGQGWEGRAVCAGAGGGVQAGRRRQAAGGRRQAAGGGHVAEKEKP</sequence>
<feature type="compositionally biased region" description="Basic residues" evidence="1">
    <location>
        <begin position="266"/>
        <end position="277"/>
    </location>
</feature>
<keyword evidence="3" id="KW-1185">Reference proteome</keyword>
<feature type="compositionally biased region" description="Low complexity" evidence="1">
    <location>
        <begin position="651"/>
        <end position="664"/>
    </location>
</feature>
<name>A0AAD6YXU8_9AGAR</name>
<organism evidence="2 3">
    <name type="scientific">Mycena albidolilacea</name>
    <dbReference type="NCBI Taxonomy" id="1033008"/>
    <lineage>
        <taxon>Eukaryota</taxon>
        <taxon>Fungi</taxon>
        <taxon>Dikarya</taxon>
        <taxon>Basidiomycota</taxon>
        <taxon>Agaricomycotina</taxon>
        <taxon>Agaricomycetes</taxon>
        <taxon>Agaricomycetidae</taxon>
        <taxon>Agaricales</taxon>
        <taxon>Marasmiineae</taxon>
        <taxon>Mycenaceae</taxon>
        <taxon>Mycena</taxon>
    </lineage>
</organism>
<dbReference type="Proteomes" id="UP001218218">
    <property type="component" value="Unassembled WGS sequence"/>
</dbReference>
<feature type="region of interest" description="Disordered" evidence="1">
    <location>
        <begin position="718"/>
        <end position="755"/>
    </location>
</feature>
<evidence type="ECO:0000256" key="1">
    <source>
        <dbReference type="SAM" id="MobiDB-lite"/>
    </source>
</evidence>
<evidence type="ECO:0000313" key="3">
    <source>
        <dbReference type="Proteomes" id="UP001218218"/>
    </source>
</evidence>
<feature type="region of interest" description="Disordered" evidence="1">
    <location>
        <begin position="257"/>
        <end position="447"/>
    </location>
</feature>
<reference evidence="2" key="1">
    <citation type="submission" date="2023-03" db="EMBL/GenBank/DDBJ databases">
        <title>Massive genome expansion in bonnet fungi (Mycena s.s.) driven by repeated elements and novel gene families across ecological guilds.</title>
        <authorList>
            <consortium name="Lawrence Berkeley National Laboratory"/>
            <person name="Harder C.B."/>
            <person name="Miyauchi S."/>
            <person name="Viragh M."/>
            <person name="Kuo A."/>
            <person name="Thoen E."/>
            <person name="Andreopoulos B."/>
            <person name="Lu D."/>
            <person name="Skrede I."/>
            <person name="Drula E."/>
            <person name="Henrissat B."/>
            <person name="Morin E."/>
            <person name="Kohler A."/>
            <person name="Barry K."/>
            <person name="LaButti K."/>
            <person name="Morin E."/>
            <person name="Salamov A."/>
            <person name="Lipzen A."/>
            <person name="Mereny Z."/>
            <person name="Hegedus B."/>
            <person name="Baldrian P."/>
            <person name="Stursova M."/>
            <person name="Weitz H."/>
            <person name="Taylor A."/>
            <person name="Grigoriev I.V."/>
            <person name="Nagy L.G."/>
            <person name="Martin F."/>
            <person name="Kauserud H."/>
        </authorList>
    </citation>
    <scope>NUCLEOTIDE SEQUENCE</scope>
    <source>
        <strain evidence="2">CBHHK002</strain>
    </source>
</reference>
<protein>
    <submittedName>
        <fullName evidence="2">Uncharacterized protein</fullName>
    </submittedName>
</protein>
<dbReference type="AlphaFoldDB" id="A0AAD6YXU8"/>
<evidence type="ECO:0000313" key="2">
    <source>
        <dbReference type="EMBL" id="KAJ7301352.1"/>
    </source>
</evidence>
<feature type="compositionally biased region" description="Low complexity" evidence="1">
    <location>
        <begin position="384"/>
        <end position="406"/>
    </location>
</feature>
<accession>A0AAD6YXU8</accession>
<dbReference type="EMBL" id="JARIHO010000137">
    <property type="protein sequence ID" value="KAJ7301352.1"/>
    <property type="molecule type" value="Genomic_DNA"/>
</dbReference>
<gene>
    <name evidence="2" type="ORF">DFH08DRAFT_827622</name>
</gene>
<feature type="region of interest" description="Disordered" evidence="1">
    <location>
        <begin position="651"/>
        <end position="704"/>
    </location>
</feature>
<feature type="compositionally biased region" description="Low complexity" evidence="1">
    <location>
        <begin position="421"/>
        <end position="447"/>
    </location>
</feature>
<proteinExistence type="predicted"/>